<dbReference type="OrthoDB" id="305664at2759"/>
<dbReference type="PANTHER" id="PTHR19920">
    <property type="entry name" value="WD40 PROTEIN CIAO1"/>
    <property type="match status" value="1"/>
</dbReference>
<keyword evidence="4" id="KW-1185">Reference proteome</keyword>
<dbReference type="PROSITE" id="PS50294">
    <property type="entry name" value="WD_REPEATS_REGION"/>
    <property type="match status" value="1"/>
</dbReference>
<gene>
    <name evidence="3" type="ORF">PSON_ATCC_30995.1.T1430171</name>
</gene>
<evidence type="ECO:0000313" key="3">
    <source>
        <dbReference type="EMBL" id="CAD8123290.1"/>
    </source>
</evidence>
<dbReference type="GO" id="GO:0016226">
    <property type="term" value="P:iron-sulfur cluster assembly"/>
    <property type="evidence" value="ECO:0007669"/>
    <property type="project" value="TreeGrafter"/>
</dbReference>
<proteinExistence type="predicted"/>
<feature type="chain" id="PRO_5035804858" evidence="2">
    <location>
        <begin position="19"/>
        <end position="301"/>
    </location>
</feature>
<accession>A0A8S1R925</accession>
<evidence type="ECO:0000256" key="1">
    <source>
        <dbReference type="PROSITE-ProRule" id="PRU00221"/>
    </source>
</evidence>
<protein>
    <submittedName>
        <fullName evidence="3">Uncharacterized protein</fullName>
    </submittedName>
</protein>
<dbReference type="InterPro" id="IPR001680">
    <property type="entry name" value="WD40_rpt"/>
</dbReference>
<keyword evidence="1" id="KW-0853">WD repeat</keyword>
<dbReference type="PROSITE" id="PS50082">
    <property type="entry name" value="WD_REPEATS_2"/>
    <property type="match status" value="1"/>
</dbReference>
<dbReference type="EMBL" id="CAJJDN010000143">
    <property type="protein sequence ID" value="CAD8123290.1"/>
    <property type="molecule type" value="Genomic_DNA"/>
</dbReference>
<evidence type="ECO:0000256" key="2">
    <source>
        <dbReference type="SAM" id="SignalP"/>
    </source>
</evidence>
<keyword evidence="2" id="KW-0732">Signal</keyword>
<feature type="signal peptide" evidence="2">
    <location>
        <begin position="1"/>
        <end position="18"/>
    </location>
</feature>
<dbReference type="AlphaFoldDB" id="A0A8S1R925"/>
<sequence length="301" mass="36175">MLLLFCFQQRLLICCSWMLKINNYILIQIKNLIINSSIRSTQRFCTYIKFYEKIQLFDIWRLRQNIIIWSINNNNQWVCSQTIQEHNNRINCLIINNNEDLFISGSDDKTIKFWIKKNQWICLQTITDHQSEVYSLSLNEQQNQVISCGVDNLILIIEYSELNRNWIVIQKINVDCYGIRLCFIDDNLFTFKPYNGNLMYVYEKNSVSKQFTKTKDIIVNQGNDYNILFPQQYIKQKQLLVNRHNEYVNFIRKRENGEFKLEQSIEFNTNLIFGSLSDDGDYFITWDESSKEIQIRKYTEE</sequence>
<dbReference type="Proteomes" id="UP000692954">
    <property type="component" value="Unassembled WGS sequence"/>
</dbReference>
<name>A0A8S1R925_9CILI</name>
<reference evidence="3" key="1">
    <citation type="submission" date="2021-01" db="EMBL/GenBank/DDBJ databases">
        <authorList>
            <consortium name="Genoscope - CEA"/>
            <person name="William W."/>
        </authorList>
    </citation>
    <scope>NUCLEOTIDE SEQUENCE</scope>
</reference>
<dbReference type="SMART" id="SM00320">
    <property type="entry name" value="WD40"/>
    <property type="match status" value="2"/>
</dbReference>
<dbReference type="GO" id="GO:0097361">
    <property type="term" value="C:cytosolic [4Fe-4S] assembly targeting complex"/>
    <property type="evidence" value="ECO:0007669"/>
    <property type="project" value="TreeGrafter"/>
</dbReference>
<organism evidence="3 4">
    <name type="scientific">Paramecium sonneborni</name>
    <dbReference type="NCBI Taxonomy" id="65129"/>
    <lineage>
        <taxon>Eukaryota</taxon>
        <taxon>Sar</taxon>
        <taxon>Alveolata</taxon>
        <taxon>Ciliophora</taxon>
        <taxon>Intramacronucleata</taxon>
        <taxon>Oligohymenophorea</taxon>
        <taxon>Peniculida</taxon>
        <taxon>Parameciidae</taxon>
        <taxon>Paramecium</taxon>
    </lineage>
</organism>
<comment type="caution">
    <text evidence="3">The sequence shown here is derived from an EMBL/GenBank/DDBJ whole genome shotgun (WGS) entry which is preliminary data.</text>
</comment>
<feature type="repeat" description="WD" evidence="1">
    <location>
        <begin position="83"/>
        <end position="114"/>
    </location>
</feature>
<dbReference type="PANTHER" id="PTHR19920:SF0">
    <property type="entry name" value="CYTOSOLIC IRON-SULFUR PROTEIN ASSEMBLY PROTEIN CIAO1-RELATED"/>
    <property type="match status" value="1"/>
</dbReference>
<dbReference type="Pfam" id="PF00400">
    <property type="entry name" value="WD40"/>
    <property type="match status" value="2"/>
</dbReference>
<evidence type="ECO:0000313" key="4">
    <source>
        <dbReference type="Proteomes" id="UP000692954"/>
    </source>
</evidence>